<feature type="chain" id="PRO_5047484352" evidence="1">
    <location>
        <begin position="18"/>
        <end position="492"/>
    </location>
</feature>
<comment type="caution">
    <text evidence="3">The sequence shown here is derived from an EMBL/GenBank/DDBJ whole genome shotgun (WGS) entry which is preliminary data.</text>
</comment>
<dbReference type="InterPro" id="IPR016195">
    <property type="entry name" value="Pol/histidinol_Pase-like"/>
</dbReference>
<feature type="domain" description="Polymerase/histidinol phosphatase N-terminal" evidence="2">
    <location>
        <begin position="192"/>
        <end position="256"/>
    </location>
</feature>
<dbReference type="PROSITE" id="PS51257">
    <property type="entry name" value="PROKAR_LIPOPROTEIN"/>
    <property type="match status" value="1"/>
</dbReference>
<gene>
    <name evidence="3" type="ORF">BJY01DRAFT_252813</name>
</gene>
<dbReference type="CDD" id="cd07432">
    <property type="entry name" value="PHP_HisPPase"/>
    <property type="match status" value="1"/>
</dbReference>
<name>A0ABR4J5M4_9EURO</name>
<dbReference type="PANTHER" id="PTHR42924:SF3">
    <property type="entry name" value="POLYMERASE_HISTIDINOL PHOSPHATASE N-TERMINAL DOMAIN-CONTAINING PROTEIN"/>
    <property type="match status" value="1"/>
</dbReference>
<dbReference type="EMBL" id="JBFXLU010000211">
    <property type="protein sequence ID" value="KAL2834839.1"/>
    <property type="molecule type" value="Genomic_DNA"/>
</dbReference>
<protein>
    <submittedName>
        <fullName evidence="3">Polymerase/histidinol phosphatase-like protein</fullName>
    </submittedName>
</protein>
<organism evidence="3 4">
    <name type="scientific">Aspergillus pseudoustus</name>
    <dbReference type="NCBI Taxonomy" id="1810923"/>
    <lineage>
        <taxon>Eukaryota</taxon>
        <taxon>Fungi</taxon>
        <taxon>Dikarya</taxon>
        <taxon>Ascomycota</taxon>
        <taxon>Pezizomycotina</taxon>
        <taxon>Eurotiomycetes</taxon>
        <taxon>Eurotiomycetidae</taxon>
        <taxon>Eurotiales</taxon>
        <taxon>Aspergillaceae</taxon>
        <taxon>Aspergillus</taxon>
        <taxon>Aspergillus subgen. Nidulantes</taxon>
    </lineage>
</organism>
<dbReference type="Proteomes" id="UP001610446">
    <property type="component" value="Unassembled WGS sequence"/>
</dbReference>
<evidence type="ECO:0000313" key="3">
    <source>
        <dbReference type="EMBL" id="KAL2834839.1"/>
    </source>
</evidence>
<evidence type="ECO:0000259" key="2">
    <source>
        <dbReference type="SMART" id="SM00481"/>
    </source>
</evidence>
<keyword evidence="4" id="KW-1185">Reference proteome</keyword>
<dbReference type="SMART" id="SM00481">
    <property type="entry name" value="POLIIIAc"/>
    <property type="match status" value="1"/>
</dbReference>
<accession>A0ABR4J5M4</accession>
<dbReference type="InterPro" id="IPR052018">
    <property type="entry name" value="PHP_domain"/>
</dbReference>
<evidence type="ECO:0000256" key="1">
    <source>
        <dbReference type="SAM" id="SignalP"/>
    </source>
</evidence>
<feature type="signal peptide" evidence="1">
    <location>
        <begin position="1"/>
        <end position="17"/>
    </location>
</feature>
<sequence length="492" mass="54311">MKLLSLLTLAVSASACADHAQRPYTERKSHETFTGRISASNVSEYRYIPFEVSPGVTSIHINYDYTNRTASSVYAGVFDERGHTLENGKNLTAGFRGWSFALLNVWTFTPTETTPMYVGGPVAPGTWSVVLVDSKIVGEYVDYNITITYGYKPIPQSAQRFSLQPAPADLGVDARRRARMDNATDGEIWLKGDFHVHTTYSDGLWTPQEQVANAQSVGLDFWISTEHNSVSGNNVMGAFAPEDMLIGRGMEVTTRFGHWQAVGLEHSQTPEWRYEPESEGFADAVQQVHRGGGFVSVNHPYMQCKECLWNLDADLGYADSVEIWNGGVTEEINQLAIELWQGLLAQGRRITGIGGSDTHNPPSMIGWPTTRVKARSLSTAAIVDGVKRRRVYITDRPEKEIDFIVVGEGIHAQIGDVVETNGGTITARLATTGFAGQIVSFITEKGYLRNETVQDEGEPITLDIEEGTKFLRVEIRNATGNFTGLTNPIYLE</sequence>
<dbReference type="Gene3D" id="3.20.20.140">
    <property type="entry name" value="Metal-dependent hydrolases"/>
    <property type="match status" value="1"/>
</dbReference>
<dbReference type="InterPro" id="IPR003141">
    <property type="entry name" value="Pol/His_phosphatase_N"/>
</dbReference>
<dbReference type="PANTHER" id="PTHR42924">
    <property type="entry name" value="EXONUCLEASE"/>
    <property type="match status" value="1"/>
</dbReference>
<reference evidence="3 4" key="1">
    <citation type="submission" date="2024-07" db="EMBL/GenBank/DDBJ databases">
        <title>Section-level genome sequencing and comparative genomics of Aspergillus sections Usti and Cavernicolus.</title>
        <authorList>
            <consortium name="Lawrence Berkeley National Laboratory"/>
            <person name="Nybo J.L."/>
            <person name="Vesth T.C."/>
            <person name="Theobald S."/>
            <person name="Frisvad J.C."/>
            <person name="Larsen T.O."/>
            <person name="Kjaerboelling I."/>
            <person name="Rothschild-Mancinelli K."/>
            <person name="Lyhne E.K."/>
            <person name="Kogle M.E."/>
            <person name="Barry K."/>
            <person name="Clum A."/>
            <person name="Na H."/>
            <person name="Ledsgaard L."/>
            <person name="Lin J."/>
            <person name="Lipzen A."/>
            <person name="Kuo A."/>
            <person name="Riley R."/>
            <person name="Mondo S."/>
            <person name="Labutti K."/>
            <person name="Haridas S."/>
            <person name="Pangalinan J."/>
            <person name="Salamov A.A."/>
            <person name="Simmons B.A."/>
            <person name="Magnuson J.K."/>
            <person name="Chen J."/>
            <person name="Drula E."/>
            <person name="Henrissat B."/>
            <person name="Wiebenga A."/>
            <person name="Lubbers R.J."/>
            <person name="Gomes A.C."/>
            <person name="Makela M.R."/>
            <person name="Stajich J."/>
            <person name="Grigoriev I.V."/>
            <person name="Mortensen U.H."/>
            <person name="De Vries R.P."/>
            <person name="Baker S.E."/>
            <person name="Andersen M.R."/>
        </authorList>
    </citation>
    <scope>NUCLEOTIDE SEQUENCE [LARGE SCALE GENOMIC DNA]</scope>
    <source>
        <strain evidence="3 4">CBS 123904</strain>
    </source>
</reference>
<dbReference type="NCBIfam" id="NF038032">
    <property type="entry name" value="CehA_McbA_metalo"/>
    <property type="match status" value="1"/>
</dbReference>
<evidence type="ECO:0000313" key="4">
    <source>
        <dbReference type="Proteomes" id="UP001610446"/>
    </source>
</evidence>
<dbReference type="SUPFAM" id="SSF89550">
    <property type="entry name" value="PHP domain-like"/>
    <property type="match status" value="1"/>
</dbReference>
<keyword evidence="1" id="KW-0732">Signal</keyword>
<proteinExistence type="predicted"/>